<evidence type="ECO:0000313" key="2">
    <source>
        <dbReference type="Proteomes" id="UP000475532"/>
    </source>
</evidence>
<dbReference type="EMBL" id="JAAGLI010000501">
    <property type="protein sequence ID" value="NEA24663.1"/>
    <property type="molecule type" value="Genomic_DNA"/>
</dbReference>
<dbReference type="AlphaFoldDB" id="A0A6L9QJ19"/>
<proteinExistence type="predicted"/>
<name>A0A6L9QJ19_9ACTN</name>
<dbReference type="RefSeq" id="WP_163057944.1">
    <property type="nucleotide sequence ID" value="NZ_JAAGLI010000501.1"/>
</dbReference>
<comment type="caution">
    <text evidence="1">The sequence shown here is derived from an EMBL/GenBank/DDBJ whole genome shotgun (WGS) entry which is preliminary data.</text>
</comment>
<gene>
    <name evidence="1" type="ORF">G3I70_19525</name>
</gene>
<protein>
    <submittedName>
        <fullName evidence="1">Uncharacterized protein</fullName>
    </submittedName>
</protein>
<reference evidence="1 2" key="1">
    <citation type="submission" date="2020-01" db="EMBL/GenBank/DDBJ databases">
        <title>Insect and environment-associated Actinomycetes.</title>
        <authorList>
            <person name="Currrie C."/>
            <person name="Chevrette M."/>
            <person name="Carlson C."/>
            <person name="Stubbendieck R."/>
            <person name="Wendt-Pienkowski E."/>
        </authorList>
    </citation>
    <scope>NUCLEOTIDE SEQUENCE [LARGE SCALE GENOMIC DNA]</scope>
    <source>
        <strain evidence="1 2">SID10258</strain>
    </source>
</reference>
<accession>A0A6L9QJ19</accession>
<dbReference type="Proteomes" id="UP000475532">
    <property type="component" value="Unassembled WGS sequence"/>
</dbReference>
<organism evidence="1 2">
    <name type="scientific">Actinomadura bangladeshensis</name>
    <dbReference type="NCBI Taxonomy" id="453573"/>
    <lineage>
        <taxon>Bacteria</taxon>
        <taxon>Bacillati</taxon>
        <taxon>Actinomycetota</taxon>
        <taxon>Actinomycetes</taxon>
        <taxon>Streptosporangiales</taxon>
        <taxon>Thermomonosporaceae</taxon>
        <taxon>Actinomadura</taxon>
    </lineage>
</organism>
<sequence>MSVISPDAEQALGSDFLERLRAADVFLPLRSVVEEGWVSEGDAMLLVAFRDSYFGDRSSFSTVGEYETAVNGRGIPEDGIQSSGREKVRHLMRRGAAFAWAALHAANASNQSASLTSRISVEPTLFDPEVVTGYVTFFTAEFASVLGVRSLGEKDGIQILLESADCLEPLPD</sequence>
<evidence type="ECO:0000313" key="1">
    <source>
        <dbReference type="EMBL" id="NEA24663.1"/>
    </source>
</evidence>